<evidence type="ECO:0000256" key="3">
    <source>
        <dbReference type="ARBA" id="ARBA00022730"/>
    </source>
</evidence>
<dbReference type="PANTHER" id="PTHR16276">
    <property type="entry name" value="PENTATRICOPEPTIDE REPEAT DOMAIN-CONTAINING PROTEIN 3"/>
    <property type="match status" value="1"/>
</dbReference>
<evidence type="ECO:0000256" key="2">
    <source>
        <dbReference type="ARBA" id="ARBA00008551"/>
    </source>
</evidence>
<keyword evidence="8" id="KW-0689">Ribosomal protein</keyword>
<evidence type="ECO:0000256" key="7">
    <source>
        <dbReference type="ARBA" id="ARBA00022946"/>
    </source>
</evidence>
<proteinExistence type="inferred from homology"/>
<name>A0A2A2LAI3_9BILA</name>
<evidence type="ECO:0000256" key="4">
    <source>
        <dbReference type="ARBA" id="ARBA00022737"/>
    </source>
</evidence>
<keyword evidence="7" id="KW-0809">Transit peptide</keyword>
<feature type="compositionally biased region" description="Low complexity" evidence="12">
    <location>
        <begin position="30"/>
        <end position="42"/>
    </location>
</feature>
<dbReference type="InterPro" id="IPR011990">
    <property type="entry name" value="TPR-like_helical_dom_sf"/>
</dbReference>
<keyword evidence="5" id="KW-0810">Translation regulation</keyword>
<keyword evidence="10" id="KW-0687">Ribonucleoprotein</keyword>
<evidence type="ECO:0000256" key="10">
    <source>
        <dbReference type="ARBA" id="ARBA00023274"/>
    </source>
</evidence>
<keyword evidence="14" id="KW-1185">Reference proteome</keyword>
<accession>A0A2A2LAI3</accession>
<evidence type="ECO:0000313" key="13">
    <source>
        <dbReference type="EMBL" id="PAV83148.1"/>
    </source>
</evidence>
<comment type="subcellular location">
    <subcellularLocation>
        <location evidence="1">Mitochondrion</location>
    </subcellularLocation>
</comment>
<dbReference type="OrthoDB" id="185373at2759"/>
<dbReference type="GO" id="GO:0032543">
    <property type="term" value="P:mitochondrial translation"/>
    <property type="evidence" value="ECO:0007669"/>
    <property type="project" value="InterPro"/>
</dbReference>
<dbReference type="GO" id="GO:0006417">
    <property type="term" value="P:regulation of translation"/>
    <property type="evidence" value="ECO:0007669"/>
    <property type="project" value="UniProtKB-KW"/>
</dbReference>
<evidence type="ECO:0000256" key="11">
    <source>
        <dbReference type="ARBA" id="ARBA00035134"/>
    </source>
</evidence>
<gene>
    <name evidence="13" type="ORF">WR25_23958</name>
</gene>
<comment type="similarity">
    <text evidence="2">Belongs to the mitochondrion-specific ribosomal protein mS39 family.</text>
</comment>
<evidence type="ECO:0000313" key="14">
    <source>
        <dbReference type="Proteomes" id="UP000218231"/>
    </source>
</evidence>
<feature type="region of interest" description="Disordered" evidence="12">
    <location>
        <begin position="25"/>
        <end position="45"/>
    </location>
</feature>
<organism evidence="13 14">
    <name type="scientific">Diploscapter pachys</name>
    <dbReference type="NCBI Taxonomy" id="2018661"/>
    <lineage>
        <taxon>Eukaryota</taxon>
        <taxon>Metazoa</taxon>
        <taxon>Ecdysozoa</taxon>
        <taxon>Nematoda</taxon>
        <taxon>Chromadorea</taxon>
        <taxon>Rhabditida</taxon>
        <taxon>Rhabditina</taxon>
        <taxon>Rhabditomorpha</taxon>
        <taxon>Rhabditoidea</taxon>
        <taxon>Rhabditidae</taxon>
        <taxon>Diploscapter</taxon>
    </lineage>
</organism>
<keyword evidence="3" id="KW-0699">rRNA-binding</keyword>
<dbReference type="STRING" id="2018661.A0A2A2LAI3"/>
<dbReference type="InterPro" id="IPR002885">
    <property type="entry name" value="PPR_rpt"/>
</dbReference>
<keyword evidence="4" id="KW-0677">Repeat</keyword>
<dbReference type="Pfam" id="PF22330">
    <property type="entry name" value="Rib_mS39_PPR"/>
    <property type="match status" value="1"/>
</dbReference>
<comment type="caution">
    <text evidence="13">The sequence shown here is derived from an EMBL/GenBank/DDBJ whole genome shotgun (WGS) entry which is preliminary data.</text>
</comment>
<dbReference type="PANTHER" id="PTHR16276:SF1">
    <property type="entry name" value="SMALL RIBOSOMAL SUBUNIT PROTEIN MS39"/>
    <property type="match status" value="1"/>
</dbReference>
<dbReference type="GO" id="GO:0019843">
    <property type="term" value="F:rRNA binding"/>
    <property type="evidence" value="ECO:0007669"/>
    <property type="project" value="UniProtKB-KW"/>
</dbReference>
<sequence>MLRLRHCLPGPSAIRVLSSAVASGSDKAGAETSEGGSSQQGGRLPRVTIQPAIKRNPTDLLQALSDTVGVDPTAPHFAFIDDPAMIPSTAAAKRHYYMAKELGKRAARQLAEEWPTLFMFDRDYPRLSAFRPEQQPDPLQVDPTEENLLKMVEQREVKDAVMLYERMRSENKDVSDSAQLALFKLVAYYNGENVPFAEWEEWHGLRNYGESKYNEWTNAGIADLLYETLPKTAETTSILVAGMCKFASAESVQRAENLIKEMLEKNQVPHVEAFNGLIAKGDHGQWTWALAQMKNVKVKPNIGTWNALLSANTKLQSNSERKSHLAKLLNEMIALGVEPSLTSYNIVLEGIIDTREQVAGGTHGGMTREEQDQLEDALSWMVEIVSRLESLPQLTIQSPECNHFFLTAMVYASRASNLPLAERLVALYESEKNLVKMPAFTVENQFYTRYLRLYIERTHSINDIEEKYKELVPRLVGVTKTLTREMCEKVRNAPKWSCIRRVIEDGINSRAMTDHKQSSIFRKILLDVSFLNLSISEREEYKNLVKKLVGAWVELSRFTEENTKRLQIKMFPATVSECALMLHRIGESDRAYEMLETLLDEEAKYGETATITDQGTPNYQSINEMFQDALRESNASRAAICLEILALNTSRNKLEPLAAQIIERYEFISSKNIKSFCIL</sequence>
<evidence type="ECO:0000256" key="1">
    <source>
        <dbReference type="ARBA" id="ARBA00004173"/>
    </source>
</evidence>
<evidence type="ECO:0000256" key="5">
    <source>
        <dbReference type="ARBA" id="ARBA00022845"/>
    </source>
</evidence>
<dbReference type="Proteomes" id="UP000218231">
    <property type="component" value="Unassembled WGS sequence"/>
</dbReference>
<dbReference type="InterPro" id="IPR037387">
    <property type="entry name" value="PTCD3"/>
</dbReference>
<dbReference type="GO" id="GO:0043024">
    <property type="term" value="F:ribosomal small subunit binding"/>
    <property type="evidence" value="ECO:0007669"/>
    <property type="project" value="InterPro"/>
</dbReference>
<evidence type="ECO:0000256" key="8">
    <source>
        <dbReference type="ARBA" id="ARBA00022980"/>
    </source>
</evidence>
<evidence type="ECO:0000256" key="9">
    <source>
        <dbReference type="ARBA" id="ARBA00023128"/>
    </source>
</evidence>
<reference evidence="13 14" key="1">
    <citation type="journal article" date="2017" name="Curr. Biol.">
        <title>Genome architecture and evolution of a unichromosomal asexual nematode.</title>
        <authorList>
            <person name="Fradin H."/>
            <person name="Zegar C."/>
            <person name="Gutwein M."/>
            <person name="Lucas J."/>
            <person name="Kovtun M."/>
            <person name="Corcoran D."/>
            <person name="Baugh L.R."/>
            <person name="Kiontke K."/>
            <person name="Gunsalus K."/>
            <person name="Fitch D.H."/>
            <person name="Piano F."/>
        </authorList>
    </citation>
    <scope>NUCLEOTIDE SEQUENCE [LARGE SCALE GENOMIC DNA]</scope>
    <source>
        <strain evidence="13">PF1309</strain>
    </source>
</reference>
<evidence type="ECO:0000256" key="12">
    <source>
        <dbReference type="SAM" id="MobiDB-lite"/>
    </source>
</evidence>
<dbReference type="Gene3D" id="1.25.40.10">
    <property type="entry name" value="Tetratricopeptide repeat domain"/>
    <property type="match status" value="1"/>
</dbReference>
<keyword evidence="9" id="KW-0496">Mitochondrion</keyword>
<evidence type="ECO:0000256" key="6">
    <source>
        <dbReference type="ARBA" id="ARBA00022884"/>
    </source>
</evidence>
<protein>
    <recommendedName>
        <fullName evidence="11">Small ribosomal subunit protein mS39</fullName>
    </recommendedName>
</protein>
<dbReference type="InterPro" id="IPR055063">
    <property type="entry name" value="Rib_mS39_PPR"/>
</dbReference>
<dbReference type="EMBL" id="LIAE01006990">
    <property type="protein sequence ID" value="PAV83148.1"/>
    <property type="molecule type" value="Genomic_DNA"/>
</dbReference>
<dbReference type="AlphaFoldDB" id="A0A2A2LAI3"/>
<keyword evidence="6" id="KW-0694">RNA-binding</keyword>
<dbReference type="Pfam" id="PF13812">
    <property type="entry name" value="PPR_3"/>
    <property type="match status" value="1"/>
</dbReference>
<dbReference type="GO" id="GO:0005840">
    <property type="term" value="C:ribosome"/>
    <property type="evidence" value="ECO:0007669"/>
    <property type="project" value="UniProtKB-KW"/>
</dbReference>
<dbReference type="GO" id="GO:0005739">
    <property type="term" value="C:mitochondrion"/>
    <property type="evidence" value="ECO:0007669"/>
    <property type="project" value="UniProtKB-SubCell"/>
</dbReference>
<dbReference type="GO" id="GO:1990904">
    <property type="term" value="C:ribonucleoprotein complex"/>
    <property type="evidence" value="ECO:0007669"/>
    <property type="project" value="UniProtKB-KW"/>
</dbReference>